<dbReference type="EnsemblBacteria" id="AAL62819">
    <property type="protein sequence ID" value="AAL62819"/>
    <property type="gene ID" value="PAE0479"/>
</dbReference>
<dbReference type="KEGG" id="pai:PAE0479"/>
<evidence type="ECO:0000313" key="1">
    <source>
        <dbReference type="EMBL" id="AAL62819.1"/>
    </source>
</evidence>
<evidence type="ECO:0000313" key="2">
    <source>
        <dbReference type="Proteomes" id="UP000002439"/>
    </source>
</evidence>
<dbReference type="InParanoid" id="Q8ZZ22"/>
<gene>
    <name evidence="1" type="ordered locus">PAE0479</name>
</gene>
<proteinExistence type="predicted"/>
<dbReference type="Proteomes" id="UP000002439">
    <property type="component" value="Chromosome"/>
</dbReference>
<accession>Q8ZZ22</accession>
<name>Q8ZZ22_PYRAE</name>
<keyword evidence="2" id="KW-1185">Reference proteome</keyword>
<dbReference type="HOGENOM" id="CLU_3263947_0_0_2"/>
<organism evidence="1 2">
    <name type="scientific">Pyrobaculum aerophilum (strain ATCC 51768 / DSM 7523 / JCM 9630 / CIP 104966 / NBRC 100827 / IM2)</name>
    <dbReference type="NCBI Taxonomy" id="178306"/>
    <lineage>
        <taxon>Archaea</taxon>
        <taxon>Thermoproteota</taxon>
        <taxon>Thermoprotei</taxon>
        <taxon>Thermoproteales</taxon>
        <taxon>Thermoproteaceae</taxon>
        <taxon>Pyrobaculum</taxon>
    </lineage>
</organism>
<reference evidence="1 2" key="1">
    <citation type="journal article" date="2002" name="Proc. Natl. Acad. Sci. U.S.A.">
        <title>Genome sequence of the hyperthermophilic crenarchaeon Pyrobaculum aerophilum.</title>
        <authorList>
            <person name="Fitz-Gibbon S.T."/>
            <person name="Ladner H."/>
            <person name="Kim U.J."/>
            <person name="Stetter K.O."/>
            <person name="Simon M.I."/>
            <person name="Miller J.H."/>
        </authorList>
    </citation>
    <scope>NUCLEOTIDE SEQUENCE [LARGE SCALE GENOMIC DNA]</scope>
    <source>
        <strain evidence="2">ATCC 51768 / DSM 7523 / JCM 9630 / CIP 104966 / NBRC 100827 / IM2</strain>
    </source>
</reference>
<dbReference type="AlphaFoldDB" id="Q8ZZ22"/>
<dbReference type="PATRIC" id="fig|178306.9.peg.357"/>
<sequence length="41" mass="4498">MEELLNCRVLETNRGADFMGRKAALRIGTPFSQTPLPPPAV</sequence>
<dbReference type="EMBL" id="AE009441">
    <property type="protein sequence ID" value="AAL62819.1"/>
    <property type="molecule type" value="Genomic_DNA"/>
</dbReference>
<protein>
    <submittedName>
        <fullName evidence="1">Uncharacterized protein</fullName>
    </submittedName>
</protein>